<proteinExistence type="predicted"/>
<dbReference type="AlphaFoldDB" id="A0AAW9CX96"/>
<evidence type="ECO:0000313" key="2">
    <source>
        <dbReference type="Proteomes" id="UP001272137"/>
    </source>
</evidence>
<dbReference type="EMBL" id="QXCT01000001">
    <property type="protein sequence ID" value="MDW9253668.1"/>
    <property type="molecule type" value="Genomic_DNA"/>
</dbReference>
<accession>A0AAW9CX96</accession>
<comment type="caution">
    <text evidence="1">The sequence shown here is derived from an EMBL/GenBank/DDBJ whole genome shotgun (WGS) entry which is preliminary data.</text>
</comment>
<dbReference type="Proteomes" id="UP001272137">
    <property type="component" value="Unassembled WGS sequence"/>
</dbReference>
<organism evidence="1 2">
    <name type="scientific">Burkholderia thailandensis</name>
    <dbReference type="NCBI Taxonomy" id="57975"/>
    <lineage>
        <taxon>Bacteria</taxon>
        <taxon>Pseudomonadati</taxon>
        <taxon>Pseudomonadota</taxon>
        <taxon>Betaproteobacteria</taxon>
        <taxon>Burkholderiales</taxon>
        <taxon>Burkholderiaceae</taxon>
        <taxon>Burkholderia</taxon>
        <taxon>pseudomallei group</taxon>
    </lineage>
</organism>
<gene>
    <name evidence="1" type="ORF">C7S16_4639</name>
</gene>
<evidence type="ECO:0000313" key="1">
    <source>
        <dbReference type="EMBL" id="MDW9253668.1"/>
    </source>
</evidence>
<reference evidence="1" key="1">
    <citation type="submission" date="2018-08" db="EMBL/GenBank/DDBJ databases">
        <title>Identification of Burkholderia cepacia strains that express a Burkholderia pseudomallei-like capsular polysaccharide.</title>
        <authorList>
            <person name="Burtnick M.N."/>
            <person name="Vongsouvath M."/>
            <person name="Newton P."/>
            <person name="Wuthiekanun V."/>
            <person name="Limmathurotsakul D."/>
            <person name="Brett P.J."/>
            <person name="Chantratita N."/>
            <person name="Dance D.A."/>
        </authorList>
    </citation>
    <scope>NUCLEOTIDE SEQUENCE</scope>
    <source>
        <strain evidence="1">SBXCC001</strain>
    </source>
</reference>
<sequence>MEFGPMSSQSRDAALPRAATNVICIIIRFAALFHDADQI</sequence>
<name>A0AAW9CX96_BURTH</name>
<protein>
    <submittedName>
        <fullName evidence="1">Uncharacterized protein</fullName>
    </submittedName>
</protein>